<protein>
    <recommendedName>
        <fullName evidence="8">Major facilitator superfamily (MFS) profile domain-containing protein</fullName>
    </recommendedName>
</protein>
<feature type="transmembrane region" description="Helical" evidence="7">
    <location>
        <begin position="142"/>
        <end position="161"/>
    </location>
</feature>
<feature type="transmembrane region" description="Helical" evidence="7">
    <location>
        <begin position="108"/>
        <end position="130"/>
    </location>
</feature>
<feature type="transmembrane region" description="Helical" evidence="7">
    <location>
        <begin position="468"/>
        <end position="494"/>
    </location>
</feature>
<dbReference type="STRING" id="1428644.BIV57_03485"/>
<keyword evidence="4 7" id="KW-0472">Membrane</keyword>
<feature type="transmembrane region" description="Helical" evidence="7">
    <location>
        <begin position="308"/>
        <end position="329"/>
    </location>
</feature>
<evidence type="ECO:0000256" key="6">
    <source>
        <dbReference type="SAM" id="MobiDB-lite"/>
    </source>
</evidence>
<dbReference type="Gene3D" id="1.20.1720.10">
    <property type="entry name" value="Multidrug resistance protein D"/>
    <property type="match status" value="1"/>
</dbReference>
<keyword evidence="2 7" id="KW-0812">Transmembrane</keyword>
<dbReference type="AlphaFoldDB" id="A0A1J7BZA7"/>
<dbReference type="SUPFAM" id="SSF103473">
    <property type="entry name" value="MFS general substrate transporter"/>
    <property type="match status" value="1"/>
</dbReference>
<dbReference type="EMBL" id="MLCF01000011">
    <property type="protein sequence ID" value="OIV38817.1"/>
    <property type="molecule type" value="Genomic_DNA"/>
</dbReference>
<dbReference type="InterPro" id="IPR020846">
    <property type="entry name" value="MFS_dom"/>
</dbReference>
<evidence type="ECO:0000313" key="10">
    <source>
        <dbReference type="Proteomes" id="UP000243342"/>
    </source>
</evidence>
<feature type="transmembrane region" description="Helical" evidence="7">
    <location>
        <begin position="167"/>
        <end position="191"/>
    </location>
</feature>
<evidence type="ECO:0000313" key="9">
    <source>
        <dbReference type="EMBL" id="OIV38817.1"/>
    </source>
</evidence>
<gene>
    <name evidence="9" type="ORF">BIV57_03485</name>
</gene>
<feature type="transmembrane region" description="Helical" evidence="7">
    <location>
        <begin position="336"/>
        <end position="353"/>
    </location>
</feature>
<keyword evidence="10" id="KW-1185">Reference proteome</keyword>
<evidence type="ECO:0000256" key="5">
    <source>
        <dbReference type="ARBA" id="ARBA00023251"/>
    </source>
</evidence>
<feature type="region of interest" description="Disordered" evidence="6">
    <location>
        <begin position="501"/>
        <end position="525"/>
    </location>
</feature>
<dbReference type="RefSeq" id="WP_071655150.1">
    <property type="nucleotide sequence ID" value="NZ_MLCF01000011.1"/>
</dbReference>
<keyword evidence="3 7" id="KW-1133">Transmembrane helix</keyword>
<evidence type="ECO:0000256" key="1">
    <source>
        <dbReference type="ARBA" id="ARBA00004651"/>
    </source>
</evidence>
<evidence type="ECO:0000259" key="8">
    <source>
        <dbReference type="PROSITE" id="PS50850"/>
    </source>
</evidence>
<feature type="domain" description="Major facilitator superfamily (MFS) profile" evidence="8">
    <location>
        <begin position="17"/>
        <end position="499"/>
    </location>
</feature>
<dbReference type="GO" id="GO:0005886">
    <property type="term" value="C:plasma membrane"/>
    <property type="evidence" value="ECO:0007669"/>
    <property type="project" value="UniProtKB-SubCell"/>
</dbReference>
<feature type="transmembrane region" description="Helical" evidence="7">
    <location>
        <begin position="273"/>
        <end position="296"/>
    </location>
</feature>
<feature type="transmembrane region" description="Helical" evidence="7">
    <location>
        <begin position="408"/>
        <end position="427"/>
    </location>
</feature>
<feature type="compositionally biased region" description="Basic and acidic residues" evidence="6">
    <location>
        <begin position="503"/>
        <end position="515"/>
    </location>
</feature>
<feature type="transmembrane region" description="Helical" evidence="7">
    <location>
        <begin position="55"/>
        <end position="74"/>
    </location>
</feature>
<reference evidence="9 10" key="1">
    <citation type="submission" date="2016-10" db="EMBL/GenBank/DDBJ databases">
        <title>Genome sequence of Streptomyces gilvigriseus MUSC 26.</title>
        <authorList>
            <person name="Lee L.-H."/>
            <person name="Ser H.-L."/>
        </authorList>
    </citation>
    <scope>NUCLEOTIDE SEQUENCE [LARGE SCALE GENOMIC DNA]</scope>
    <source>
        <strain evidence="9 10">MUSC 26</strain>
    </source>
</reference>
<dbReference type="InterPro" id="IPR036259">
    <property type="entry name" value="MFS_trans_sf"/>
</dbReference>
<dbReference type="Gene3D" id="1.20.1250.20">
    <property type="entry name" value="MFS general substrate transporter like domains"/>
    <property type="match status" value="1"/>
</dbReference>
<evidence type="ECO:0000256" key="7">
    <source>
        <dbReference type="SAM" id="Phobius"/>
    </source>
</evidence>
<evidence type="ECO:0000256" key="3">
    <source>
        <dbReference type="ARBA" id="ARBA00022989"/>
    </source>
</evidence>
<dbReference type="GO" id="GO:0022857">
    <property type="term" value="F:transmembrane transporter activity"/>
    <property type="evidence" value="ECO:0007669"/>
    <property type="project" value="InterPro"/>
</dbReference>
<name>A0A1J7BZA7_9ACTN</name>
<comment type="caution">
    <text evidence="9">The sequence shown here is derived from an EMBL/GenBank/DDBJ whole genome shotgun (WGS) entry which is preliminary data.</text>
</comment>
<dbReference type="PROSITE" id="PS50850">
    <property type="entry name" value="MFS"/>
    <property type="match status" value="1"/>
</dbReference>
<sequence length="525" mass="53713">MKTTAPTAPTATARWGALFALCLSGLVIGFDATILNVALPTLARDLGADTGQQQWIVDAYLVAFAAAMLPAGLFGDRLGRKRTLVAGLALFALGSLAGALVHSPGPLIAARAAMGLGGAVVFPLMLSALPTLFPVDRERSRAVGIVTVGFALGLPVGPLLGGLLLNHFWWGSIFVLNLCTLAVALVAIALLLPESRDPDAPRVRPFAALLAAAGLVGIVFGIIEAPQHGWGDARTLGPLVAGLALLAAFLLTDRRSTHPMVPLALFRNRGYTWGMVAGVLVSFLMSGTLFLLPLYLQAVLGNDAFGTGVRLLPMMGGLLVSGLLCDRIVPRTGARWVVAFGLAGATVGALLGARTSASDGYAPTALWLAVLGAGIGFAMIPSLDAALAALPPQRAGAGSSVFQTLRQVGGALGVALLGSLLTTRFTAALDVRGLTPAAARTARASVVASDRIGAALHRPDLIASGHAAFVSGMTTVLAVCGAVSAATMLAVLVFMPSALGRSPRPDHNGDHEQREQQQPSDVGAS</sequence>
<dbReference type="CDD" id="cd17321">
    <property type="entry name" value="MFS_MMR_MDR_like"/>
    <property type="match status" value="1"/>
</dbReference>
<feature type="compositionally biased region" description="Polar residues" evidence="6">
    <location>
        <begin position="516"/>
        <end position="525"/>
    </location>
</feature>
<keyword evidence="5" id="KW-0046">Antibiotic resistance</keyword>
<dbReference type="InterPro" id="IPR011701">
    <property type="entry name" value="MFS"/>
</dbReference>
<dbReference type="Proteomes" id="UP000243342">
    <property type="component" value="Unassembled WGS sequence"/>
</dbReference>
<feature type="transmembrane region" description="Helical" evidence="7">
    <location>
        <begin position="365"/>
        <end position="387"/>
    </location>
</feature>
<feature type="transmembrane region" description="Helical" evidence="7">
    <location>
        <begin position="12"/>
        <end position="35"/>
    </location>
</feature>
<proteinExistence type="predicted"/>
<dbReference type="PANTHER" id="PTHR42718:SF42">
    <property type="entry name" value="EXPORT PROTEIN"/>
    <property type="match status" value="1"/>
</dbReference>
<evidence type="ECO:0000256" key="2">
    <source>
        <dbReference type="ARBA" id="ARBA00022692"/>
    </source>
</evidence>
<comment type="subcellular location">
    <subcellularLocation>
        <location evidence="1">Cell membrane</location>
        <topology evidence="1">Multi-pass membrane protein</topology>
    </subcellularLocation>
</comment>
<dbReference type="GO" id="GO:0046677">
    <property type="term" value="P:response to antibiotic"/>
    <property type="evidence" value="ECO:0007669"/>
    <property type="project" value="UniProtKB-KW"/>
</dbReference>
<dbReference type="PANTHER" id="PTHR42718">
    <property type="entry name" value="MAJOR FACILITATOR SUPERFAMILY MULTIDRUG TRANSPORTER MFSC"/>
    <property type="match status" value="1"/>
</dbReference>
<dbReference type="OrthoDB" id="9781469at2"/>
<feature type="transmembrane region" description="Helical" evidence="7">
    <location>
        <begin position="83"/>
        <end position="102"/>
    </location>
</feature>
<accession>A0A1J7BZA7</accession>
<feature type="transmembrane region" description="Helical" evidence="7">
    <location>
        <begin position="203"/>
        <end position="223"/>
    </location>
</feature>
<dbReference type="Pfam" id="PF07690">
    <property type="entry name" value="MFS_1"/>
    <property type="match status" value="1"/>
</dbReference>
<feature type="transmembrane region" description="Helical" evidence="7">
    <location>
        <begin position="235"/>
        <end position="252"/>
    </location>
</feature>
<organism evidence="9 10">
    <name type="scientific">Mangrovactinospora gilvigrisea</name>
    <dbReference type="NCBI Taxonomy" id="1428644"/>
    <lineage>
        <taxon>Bacteria</taxon>
        <taxon>Bacillati</taxon>
        <taxon>Actinomycetota</taxon>
        <taxon>Actinomycetes</taxon>
        <taxon>Kitasatosporales</taxon>
        <taxon>Streptomycetaceae</taxon>
        <taxon>Mangrovactinospora</taxon>
    </lineage>
</organism>
<evidence type="ECO:0000256" key="4">
    <source>
        <dbReference type="ARBA" id="ARBA00023136"/>
    </source>
</evidence>
<dbReference type="PRINTS" id="PR01036">
    <property type="entry name" value="TCRTETB"/>
</dbReference>